<keyword evidence="4 6" id="KW-0472">Membrane</keyword>
<comment type="subcellular location">
    <subcellularLocation>
        <location evidence="1">Membrane</location>
        <topology evidence="1">Multi-pass membrane protein</topology>
    </subcellularLocation>
</comment>
<evidence type="ECO:0000256" key="1">
    <source>
        <dbReference type="ARBA" id="ARBA00004141"/>
    </source>
</evidence>
<evidence type="ECO:0000256" key="4">
    <source>
        <dbReference type="ARBA" id="ARBA00023136"/>
    </source>
</evidence>
<keyword evidence="9" id="KW-1185">Reference proteome</keyword>
<dbReference type="GO" id="GO:0016020">
    <property type="term" value="C:membrane"/>
    <property type="evidence" value="ECO:0007669"/>
    <property type="project" value="UniProtKB-SubCell"/>
</dbReference>
<feature type="transmembrane region" description="Helical" evidence="6">
    <location>
        <begin position="49"/>
        <end position="69"/>
    </location>
</feature>
<feature type="transmembrane region" description="Helical" evidence="6">
    <location>
        <begin position="89"/>
        <end position="110"/>
    </location>
</feature>
<comment type="caution">
    <text evidence="8">The sequence shown here is derived from an EMBL/GenBank/DDBJ whole genome shotgun (WGS) entry which is preliminary data.</text>
</comment>
<evidence type="ECO:0000256" key="3">
    <source>
        <dbReference type="ARBA" id="ARBA00022989"/>
    </source>
</evidence>
<dbReference type="PANTHER" id="PTHR34104">
    <property type="entry name" value="TRANSMEMBRANE PROTEIN 254"/>
    <property type="match status" value="1"/>
</dbReference>
<sequence>MANRFQSPHLLWWIIIGSGITIVFLLAHLPSLLPLHSLGGLGSFLSSLIVTYRTLFVVVFWSTVIAHIYEAVVARRICQQLRLDQQSTFLWMIQTFILGFPSLMILKGYVRQR</sequence>
<evidence type="ECO:0000256" key="6">
    <source>
        <dbReference type="SAM" id="Phobius"/>
    </source>
</evidence>
<protein>
    <recommendedName>
        <fullName evidence="5">Transmembrane protein 254</fullName>
    </recommendedName>
</protein>
<evidence type="ECO:0000313" key="8">
    <source>
        <dbReference type="EMBL" id="CAF1253998.1"/>
    </source>
</evidence>
<accession>A0A815A8K0</accession>
<keyword evidence="3 6" id="KW-1133">Transmembrane helix</keyword>
<evidence type="ECO:0000313" key="9">
    <source>
        <dbReference type="Proteomes" id="UP000663828"/>
    </source>
</evidence>
<dbReference type="InterPro" id="IPR028110">
    <property type="entry name" value="TMEM254"/>
</dbReference>
<dbReference type="EMBL" id="CAJNOR010002082">
    <property type="protein sequence ID" value="CAF1245403.1"/>
    <property type="molecule type" value="Genomic_DNA"/>
</dbReference>
<reference evidence="8" key="1">
    <citation type="submission" date="2021-02" db="EMBL/GenBank/DDBJ databases">
        <authorList>
            <person name="Nowell W R."/>
        </authorList>
    </citation>
    <scope>NUCLEOTIDE SEQUENCE</scope>
</reference>
<proteinExistence type="predicted"/>
<evidence type="ECO:0000313" key="7">
    <source>
        <dbReference type="EMBL" id="CAF1245403.1"/>
    </source>
</evidence>
<keyword evidence="2 6" id="KW-0812">Transmembrane</keyword>
<dbReference type="Pfam" id="PF14934">
    <property type="entry name" value="TMEM254"/>
    <property type="match status" value="1"/>
</dbReference>
<dbReference type="EMBL" id="CAJNOJ010000182">
    <property type="protein sequence ID" value="CAF1253998.1"/>
    <property type="molecule type" value="Genomic_DNA"/>
</dbReference>
<dbReference type="Proteomes" id="UP000663852">
    <property type="component" value="Unassembled WGS sequence"/>
</dbReference>
<evidence type="ECO:0000256" key="5">
    <source>
        <dbReference type="ARBA" id="ARBA00034834"/>
    </source>
</evidence>
<gene>
    <name evidence="8" type="ORF">EDS130_LOCUS28138</name>
    <name evidence="7" type="ORF">XAT740_LOCUS25966</name>
</gene>
<dbReference type="AlphaFoldDB" id="A0A815A8K0"/>
<dbReference type="OrthoDB" id="9984821at2759"/>
<dbReference type="PANTHER" id="PTHR34104:SF3">
    <property type="entry name" value="TRANSMEMBRANE PROTEIN 254"/>
    <property type="match status" value="1"/>
</dbReference>
<feature type="transmembrane region" description="Helical" evidence="6">
    <location>
        <begin position="10"/>
        <end position="29"/>
    </location>
</feature>
<organism evidence="8 10">
    <name type="scientific">Adineta ricciae</name>
    <name type="common">Rotifer</name>
    <dbReference type="NCBI Taxonomy" id="249248"/>
    <lineage>
        <taxon>Eukaryota</taxon>
        <taxon>Metazoa</taxon>
        <taxon>Spiralia</taxon>
        <taxon>Gnathifera</taxon>
        <taxon>Rotifera</taxon>
        <taxon>Eurotatoria</taxon>
        <taxon>Bdelloidea</taxon>
        <taxon>Adinetida</taxon>
        <taxon>Adinetidae</taxon>
        <taxon>Adineta</taxon>
    </lineage>
</organism>
<evidence type="ECO:0000313" key="10">
    <source>
        <dbReference type="Proteomes" id="UP000663852"/>
    </source>
</evidence>
<name>A0A815A8K0_ADIRI</name>
<evidence type="ECO:0000256" key="2">
    <source>
        <dbReference type="ARBA" id="ARBA00022692"/>
    </source>
</evidence>
<dbReference type="Proteomes" id="UP000663828">
    <property type="component" value="Unassembled WGS sequence"/>
</dbReference>